<keyword evidence="4" id="KW-1185">Reference proteome</keyword>
<protein>
    <submittedName>
        <fullName evidence="3">Permease prefix domain 1-containing protein</fullName>
    </submittedName>
</protein>
<evidence type="ECO:0000313" key="4">
    <source>
        <dbReference type="Proteomes" id="UP001597520"/>
    </source>
</evidence>
<dbReference type="EMBL" id="JBHUML010000005">
    <property type="protein sequence ID" value="MFD2706666.1"/>
    <property type="molecule type" value="Genomic_DNA"/>
</dbReference>
<dbReference type="NCBIfam" id="NF038403">
    <property type="entry name" value="perm_prefix_1"/>
    <property type="match status" value="1"/>
</dbReference>
<feature type="transmembrane region" description="Helical" evidence="2">
    <location>
        <begin position="245"/>
        <end position="263"/>
    </location>
</feature>
<feature type="transmembrane region" description="Helical" evidence="2">
    <location>
        <begin position="214"/>
        <end position="233"/>
    </location>
</feature>
<organism evidence="3 4">
    <name type="scientific">Salibacterium lacus</name>
    <dbReference type="NCBI Taxonomy" id="1898109"/>
    <lineage>
        <taxon>Bacteria</taxon>
        <taxon>Bacillati</taxon>
        <taxon>Bacillota</taxon>
        <taxon>Bacilli</taxon>
        <taxon>Bacillales</taxon>
        <taxon>Bacillaceae</taxon>
    </lineage>
</organism>
<accession>A0ABW5T4E4</accession>
<evidence type="ECO:0000256" key="2">
    <source>
        <dbReference type="SAM" id="Phobius"/>
    </source>
</evidence>
<keyword evidence="1" id="KW-0175">Coiled coil</keyword>
<reference evidence="4" key="1">
    <citation type="journal article" date="2019" name="Int. J. Syst. Evol. Microbiol.">
        <title>The Global Catalogue of Microorganisms (GCM) 10K type strain sequencing project: providing services to taxonomists for standard genome sequencing and annotation.</title>
        <authorList>
            <consortium name="The Broad Institute Genomics Platform"/>
            <consortium name="The Broad Institute Genome Sequencing Center for Infectious Disease"/>
            <person name="Wu L."/>
            <person name="Ma J."/>
        </authorList>
    </citation>
    <scope>NUCLEOTIDE SEQUENCE [LARGE SCALE GENOMIC DNA]</scope>
    <source>
        <strain evidence="4">KCTC 33792</strain>
    </source>
</reference>
<evidence type="ECO:0000313" key="3">
    <source>
        <dbReference type="EMBL" id="MFD2706666.1"/>
    </source>
</evidence>
<comment type="caution">
    <text evidence="3">The sequence shown here is derived from an EMBL/GenBank/DDBJ whole genome shotgun (WGS) entry which is preliminary data.</text>
</comment>
<keyword evidence="2" id="KW-1133">Transmembrane helix</keyword>
<evidence type="ECO:0000256" key="1">
    <source>
        <dbReference type="SAM" id="Coils"/>
    </source>
</evidence>
<proteinExistence type="predicted"/>
<dbReference type="RefSeq" id="WP_380713967.1">
    <property type="nucleotide sequence ID" value="NZ_JBHUML010000005.1"/>
</dbReference>
<dbReference type="Proteomes" id="UP001597520">
    <property type="component" value="Unassembled WGS sequence"/>
</dbReference>
<sequence length="272" mass="31479">MRQVDTYVEQVFQERNKDKQEIKELQNEMKNHLYESAADIKRKGFSQEEAEEIAIQRFGGETIIPRILDQVSKQQKSFADKLLYAGIIMLCLSLAAGLGLHYFSVHMVTEQSRIADSALDILGEQEEISGGMEQQIQQEIDSPYLEELSVYRINEEPIDDVVSKRVVETEPRFAFNQSPSIIGSIFLTGGKTEHRTPSWKIESHINNFYTLSDYIIYTGLLLYWVLFSIWGTIRAHHKNLSPWRWGIIFLLSNVVGLLIMQWFQRSVRKKSS</sequence>
<gene>
    <name evidence="3" type="ORF">ACFSUB_14465</name>
</gene>
<name>A0ABW5T4E4_9BACI</name>
<dbReference type="InterPro" id="IPR047928">
    <property type="entry name" value="Perm_prefix_1"/>
</dbReference>
<keyword evidence="2" id="KW-0472">Membrane</keyword>
<feature type="coiled-coil region" evidence="1">
    <location>
        <begin position="8"/>
        <end position="35"/>
    </location>
</feature>
<keyword evidence="2" id="KW-0812">Transmembrane</keyword>
<feature type="transmembrane region" description="Helical" evidence="2">
    <location>
        <begin position="82"/>
        <end position="103"/>
    </location>
</feature>